<dbReference type="InterPro" id="IPR039422">
    <property type="entry name" value="MarR/SlyA-like"/>
</dbReference>
<dbReference type="Proteomes" id="UP001164390">
    <property type="component" value="Chromosome"/>
</dbReference>
<evidence type="ECO:0000313" key="2">
    <source>
        <dbReference type="EMBL" id="UYM05887.1"/>
    </source>
</evidence>
<dbReference type="Pfam" id="PF01047">
    <property type="entry name" value="MarR"/>
    <property type="match status" value="1"/>
</dbReference>
<sequence length="159" mass="17749">MTEPRWLNAEEHDAWIRLVAVTLLLPSALDNQLSRDAGLTHFGYLVLAMLSESEGRTLPMSTLASYTNASLSRLSHVVARLECNDWVVREPSADDRRVTMARLTEAGHAKIVDTAPGHVEHVRNVVFDALSPEQVRQLEQIAADVLCRLDPDKRNVATR</sequence>
<protein>
    <submittedName>
        <fullName evidence="2">MarR family transcriptional regulator</fullName>
    </submittedName>
</protein>
<evidence type="ECO:0000259" key="1">
    <source>
        <dbReference type="PROSITE" id="PS50995"/>
    </source>
</evidence>
<dbReference type="PANTHER" id="PTHR33164">
    <property type="entry name" value="TRANSCRIPTIONAL REGULATOR, MARR FAMILY"/>
    <property type="match status" value="1"/>
</dbReference>
<reference evidence="2" key="1">
    <citation type="submission" date="2022-01" db="EMBL/GenBank/DDBJ databases">
        <title>Nocardioidaceae gen. sp. A5X3R13.</title>
        <authorList>
            <person name="Lopez Marin M.A."/>
            <person name="Uhlik O."/>
        </authorList>
    </citation>
    <scope>NUCLEOTIDE SEQUENCE</scope>
    <source>
        <strain evidence="2">A5X3R13</strain>
    </source>
</reference>
<feature type="domain" description="HTH marR-type" evidence="1">
    <location>
        <begin position="11"/>
        <end position="147"/>
    </location>
</feature>
<evidence type="ECO:0000313" key="3">
    <source>
        <dbReference type="Proteomes" id="UP001164390"/>
    </source>
</evidence>
<dbReference type="AlphaFoldDB" id="A0AA46TIC1"/>
<dbReference type="EMBL" id="CP094970">
    <property type="protein sequence ID" value="UYM05887.1"/>
    <property type="molecule type" value="Genomic_DNA"/>
</dbReference>
<dbReference type="PANTHER" id="PTHR33164:SF99">
    <property type="entry name" value="MARR FAMILY REGULATORY PROTEIN"/>
    <property type="match status" value="1"/>
</dbReference>
<dbReference type="PROSITE" id="PS50995">
    <property type="entry name" value="HTH_MARR_2"/>
    <property type="match status" value="1"/>
</dbReference>
<dbReference type="SUPFAM" id="SSF46785">
    <property type="entry name" value="Winged helix' DNA-binding domain"/>
    <property type="match status" value="1"/>
</dbReference>
<proteinExistence type="predicted"/>
<name>A0AA46TIC1_9ACTN</name>
<dbReference type="InterPro" id="IPR036388">
    <property type="entry name" value="WH-like_DNA-bd_sf"/>
</dbReference>
<dbReference type="InterPro" id="IPR036390">
    <property type="entry name" value="WH_DNA-bd_sf"/>
</dbReference>
<dbReference type="KEGG" id="sgrg:L0C25_02090"/>
<dbReference type="GO" id="GO:0003700">
    <property type="term" value="F:DNA-binding transcription factor activity"/>
    <property type="evidence" value="ECO:0007669"/>
    <property type="project" value="InterPro"/>
</dbReference>
<dbReference type="RefSeq" id="WP_271634728.1">
    <property type="nucleotide sequence ID" value="NZ_CP094970.1"/>
</dbReference>
<accession>A0AA46TIC1</accession>
<dbReference type="InterPro" id="IPR000835">
    <property type="entry name" value="HTH_MarR-typ"/>
</dbReference>
<keyword evidence="3" id="KW-1185">Reference proteome</keyword>
<dbReference type="SMART" id="SM00347">
    <property type="entry name" value="HTH_MARR"/>
    <property type="match status" value="1"/>
</dbReference>
<organism evidence="2 3">
    <name type="scientific">Solicola gregarius</name>
    <dbReference type="NCBI Taxonomy" id="2908642"/>
    <lineage>
        <taxon>Bacteria</taxon>
        <taxon>Bacillati</taxon>
        <taxon>Actinomycetota</taxon>
        <taxon>Actinomycetes</taxon>
        <taxon>Propionibacteriales</taxon>
        <taxon>Nocardioidaceae</taxon>
        <taxon>Solicola</taxon>
    </lineage>
</organism>
<dbReference type="Gene3D" id="1.10.10.10">
    <property type="entry name" value="Winged helix-like DNA-binding domain superfamily/Winged helix DNA-binding domain"/>
    <property type="match status" value="1"/>
</dbReference>
<dbReference type="GO" id="GO:0006950">
    <property type="term" value="P:response to stress"/>
    <property type="evidence" value="ECO:0007669"/>
    <property type="project" value="TreeGrafter"/>
</dbReference>
<gene>
    <name evidence="2" type="ORF">L0C25_02090</name>
</gene>